<name>A0A9X0A5N2_9CNID</name>
<comment type="caution">
    <text evidence="2">The sequence shown here is derived from an EMBL/GenBank/DDBJ whole genome shotgun (WGS) entry which is preliminary data.</text>
</comment>
<evidence type="ECO:0000313" key="3">
    <source>
        <dbReference type="Proteomes" id="UP001163046"/>
    </source>
</evidence>
<evidence type="ECO:0000313" key="2">
    <source>
        <dbReference type="EMBL" id="KAJ7393906.1"/>
    </source>
</evidence>
<dbReference type="PROSITE" id="PS50231">
    <property type="entry name" value="RICIN_B_LECTIN"/>
    <property type="match status" value="1"/>
</dbReference>
<keyword evidence="1" id="KW-0472">Membrane</keyword>
<accession>A0A9X0A5N2</accession>
<keyword evidence="3" id="KW-1185">Reference proteome</keyword>
<protein>
    <submittedName>
        <fullName evidence="2">Uncharacterized protein</fullName>
    </submittedName>
</protein>
<feature type="transmembrane region" description="Helical" evidence="1">
    <location>
        <begin position="87"/>
        <end position="107"/>
    </location>
</feature>
<dbReference type="CDD" id="cd00117">
    <property type="entry name" value="TFP"/>
    <property type="match status" value="1"/>
</dbReference>
<sequence length="109" mass="11742">MVISRECYQCISTHSWGACDDKRYRVRCLTSESCLKASGKSSLEEVYVKGCAKTCSTSDVPVCSEPGVKCEVDCCKTDYCNGAPGRMVSGLLLMACVPIATGVISLFSY</sequence>
<dbReference type="AlphaFoldDB" id="A0A9X0A5N2"/>
<keyword evidence="1" id="KW-0812">Transmembrane</keyword>
<gene>
    <name evidence="2" type="ORF">OS493_003575</name>
</gene>
<reference evidence="2" key="1">
    <citation type="submission" date="2023-01" db="EMBL/GenBank/DDBJ databases">
        <title>Genome assembly of the deep-sea coral Lophelia pertusa.</title>
        <authorList>
            <person name="Herrera S."/>
            <person name="Cordes E."/>
        </authorList>
    </citation>
    <scope>NUCLEOTIDE SEQUENCE</scope>
    <source>
        <strain evidence="2">USNM1676648</strain>
        <tissue evidence="2">Polyp</tissue>
    </source>
</reference>
<evidence type="ECO:0000256" key="1">
    <source>
        <dbReference type="SAM" id="Phobius"/>
    </source>
</evidence>
<proteinExistence type="predicted"/>
<dbReference type="EMBL" id="MU825397">
    <property type="protein sequence ID" value="KAJ7393906.1"/>
    <property type="molecule type" value="Genomic_DNA"/>
</dbReference>
<dbReference type="SUPFAM" id="SSF57302">
    <property type="entry name" value="Snake toxin-like"/>
    <property type="match status" value="1"/>
</dbReference>
<dbReference type="InterPro" id="IPR045860">
    <property type="entry name" value="Snake_toxin-like_sf"/>
</dbReference>
<dbReference type="Proteomes" id="UP001163046">
    <property type="component" value="Unassembled WGS sequence"/>
</dbReference>
<dbReference type="Gene3D" id="2.10.60.10">
    <property type="entry name" value="CD59"/>
    <property type="match status" value="1"/>
</dbReference>
<dbReference type="PROSITE" id="PS51257">
    <property type="entry name" value="PROKAR_LIPOPROTEIN"/>
    <property type="match status" value="1"/>
</dbReference>
<keyword evidence="1" id="KW-1133">Transmembrane helix</keyword>
<dbReference type="OrthoDB" id="5969665at2759"/>
<organism evidence="2 3">
    <name type="scientific">Desmophyllum pertusum</name>
    <dbReference type="NCBI Taxonomy" id="174260"/>
    <lineage>
        <taxon>Eukaryota</taxon>
        <taxon>Metazoa</taxon>
        <taxon>Cnidaria</taxon>
        <taxon>Anthozoa</taxon>
        <taxon>Hexacorallia</taxon>
        <taxon>Scleractinia</taxon>
        <taxon>Caryophylliina</taxon>
        <taxon>Caryophylliidae</taxon>
        <taxon>Desmophyllum</taxon>
    </lineage>
</organism>